<sequence>IEQKIEKLGYRVPEAPKPLGVYVPAVRVSNLLFVGGKIPLHQLGPLL</sequence>
<gene>
    <name evidence="1" type="ORF">S12H4_32455</name>
</gene>
<dbReference type="SUPFAM" id="SSF55298">
    <property type="entry name" value="YjgF-like"/>
    <property type="match status" value="1"/>
</dbReference>
<organism evidence="1">
    <name type="scientific">marine sediment metagenome</name>
    <dbReference type="NCBI Taxonomy" id="412755"/>
    <lineage>
        <taxon>unclassified sequences</taxon>
        <taxon>metagenomes</taxon>
        <taxon>ecological metagenomes</taxon>
    </lineage>
</organism>
<comment type="caution">
    <text evidence="1">The sequence shown here is derived from an EMBL/GenBank/DDBJ whole genome shotgun (WGS) entry which is preliminary data.</text>
</comment>
<feature type="non-terminal residue" evidence="1">
    <location>
        <position position="1"/>
    </location>
</feature>
<dbReference type="AlphaFoldDB" id="X1TGY0"/>
<reference evidence="1" key="1">
    <citation type="journal article" date="2014" name="Front. Microbiol.">
        <title>High frequency of phylogenetically diverse reductive dehalogenase-homologous genes in deep subseafloor sedimentary metagenomes.</title>
        <authorList>
            <person name="Kawai M."/>
            <person name="Futagami T."/>
            <person name="Toyoda A."/>
            <person name="Takaki Y."/>
            <person name="Nishi S."/>
            <person name="Hori S."/>
            <person name="Arai W."/>
            <person name="Tsubouchi T."/>
            <person name="Morono Y."/>
            <person name="Uchiyama I."/>
            <person name="Ito T."/>
            <person name="Fujiyama A."/>
            <person name="Inagaki F."/>
            <person name="Takami H."/>
        </authorList>
    </citation>
    <scope>NUCLEOTIDE SEQUENCE</scope>
    <source>
        <strain evidence="1">Expedition CK06-06</strain>
    </source>
</reference>
<dbReference type="Gene3D" id="3.30.1330.40">
    <property type="entry name" value="RutC-like"/>
    <property type="match status" value="1"/>
</dbReference>
<name>X1TGY0_9ZZZZ</name>
<dbReference type="InterPro" id="IPR035959">
    <property type="entry name" value="RutC-like_sf"/>
</dbReference>
<accession>X1TGY0</accession>
<evidence type="ECO:0000313" key="1">
    <source>
        <dbReference type="EMBL" id="GAI90621.1"/>
    </source>
</evidence>
<dbReference type="EMBL" id="BARW01019037">
    <property type="protein sequence ID" value="GAI90621.1"/>
    <property type="molecule type" value="Genomic_DNA"/>
</dbReference>
<proteinExistence type="predicted"/>
<protein>
    <submittedName>
        <fullName evidence="1">Uncharacterized protein</fullName>
    </submittedName>
</protein>